<dbReference type="Proteomes" id="UP000800036">
    <property type="component" value="Unassembled WGS sequence"/>
</dbReference>
<sequence length="212" mass="23646">MDDPSRAGSHLVRDPCLSPMDPMEMSCFDIRASTIPVPKRSMDSRASKRKTLASVPPHISLPGYAHGNGSWMATASTLKHSRLQHYKQESQLDQQMHHSTCLNLNADANSTESDLWILPDFDDWEAESKTQQQDSQSARTDGTWAPLLKRAVNSNRERLRRRLEGDGWDFVGGKYGDDGTLLKEEADASAESEESVDEEFDVVVLPVARVSC</sequence>
<accession>A0A6A5VAB8</accession>
<dbReference type="OrthoDB" id="3763456at2759"/>
<protein>
    <submittedName>
        <fullName evidence="1">Uncharacterized protein</fullName>
    </submittedName>
</protein>
<gene>
    <name evidence="1" type="ORF">BU23DRAFT_115723</name>
</gene>
<dbReference type="AlphaFoldDB" id="A0A6A5VAB8"/>
<organism evidence="1 2">
    <name type="scientific">Bimuria novae-zelandiae CBS 107.79</name>
    <dbReference type="NCBI Taxonomy" id="1447943"/>
    <lineage>
        <taxon>Eukaryota</taxon>
        <taxon>Fungi</taxon>
        <taxon>Dikarya</taxon>
        <taxon>Ascomycota</taxon>
        <taxon>Pezizomycotina</taxon>
        <taxon>Dothideomycetes</taxon>
        <taxon>Pleosporomycetidae</taxon>
        <taxon>Pleosporales</taxon>
        <taxon>Massarineae</taxon>
        <taxon>Didymosphaeriaceae</taxon>
        <taxon>Bimuria</taxon>
    </lineage>
</organism>
<evidence type="ECO:0000313" key="2">
    <source>
        <dbReference type="Proteomes" id="UP000800036"/>
    </source>
</evidence>
<name>A0A6A5VAB8_9PLEO</name>
<proteinExistence type="predicted"/>
<evidence type="ECO:0000313" key="1">
    <source>
        <dbReference type="EMBL" id="KAF1974373.1"/>
    </source>
</evidence>
<dbReference type="EMBL" id="ML976675">
    <property type="protein sequence ID" value="KAF1974373.1"/>
    <property type="molecule type" value="Genomic_DNA"/>
</dbReference>
<keyword evidence="2" id="KW-1185">Reference proteome</keyword>
<reference evidence="1" key="1">
    <citation type="journal article" date="2020" name="Stud. Mycol.">
        <title>101 Dothideomycetes genomes: a test case for predicting lifestyles and emergence of pathogens.</title>
        <authorList>
            <person name="Haridas S."/>
            <person name="Albert R."/>
            <person name="Binder M."/>
            <person name="Bloem J."/>
            <person name="Labutti K."/>
            <person name="Salamov A."/>
            <person name="Andreopoulos B."/>
            <person name="Baker S."/>
            <person name="Barry K."/>
            <person name="Bills G."/>
            <person name="Bluhm B."/>
            <person name="Cannon C."/>
            <person name="Castanera R."/>
            <person name="Culley D."/>
            <person name="Daum C."/>
            <person name="Ezra D."/>
            <person name="Gonzalez J."/>
            <person name="Henrissat B."/>
            <person name="Kuo A."/>
            <person name="Liang C."/>
            <person name="Lipzen A."/>
            <person name="Lutzoni F."/>
            <person name="Magnuson J."/>
            <person name="Mondo S."/>
            <person name="Nolan M."/>
            <person name="Ohm R."/>
            <person name="Pangilinan J."/>
            <person name="Park H.-J."/>
            <person name="Ramirez L."/>
            <person name="Alfaro M."/>
            <person name="Sun H."/>
            <person name="Tritt A."/>
            <person name="Yoshinaga Y."/>
            <person name="Zwiers L.-H."/>
            <person name="Turgeon B."/>
            <person name="Goodwin S."/>
            <person name="Spatafora J."/>
            <person name="Crous P."/>
            <person name="Grigoriev I."/>
        </authorList>
    </citation>
    <scope>NUCLEOTIDE SEQUENCE</scope>
    <source>
        <strain evidence="1">CBS 107.79</strain>
    </source>
</reference>